<gene>
    <name evidence="2" type="ORF">MCOR_35515</name>
</gene>
<feature type="region of interest" description="Disordered" evidence="1">
    <location>
        <begin position="1"/>
        <end position="34"/>
    </location>
</feature>
<accession>A0A6J8CY21</accession>
<evidence type="ECO:0000313" key="3">
    <source>
        <dbReference type="Proteomes" id="UP000507470"/>
    </source>
</evidence>
<keyword evidence="3" id="KW-1185">Reference proteome</keyword>
<sequence length="217" mass="25804">MTSLHKRNDRGAGHYPNEGYIISSKRKKGISKDPNPEAFWADMPHIIQIAKAKEEHQNWGAKKIVDELKVPFSDRMVKKFMSLYFYDQESKCIYKKSQDLNSNHRKCLDKEQLIDMISKNHMKDQRKYEAIYDCLRSTIFPVVRENIKILFKLNVNCQCCNNAVEILKTTVLRRPIPATYANMRWQIDLTLSVPNNYHFHTWKTLFFRGKMHIFRIF</sequence>
<protein>
    <submittedName>
        <fullName evidence="2">Uncharacterized protein</fullName>
    </submittedName>
</protein>
<name>A0A6J8CY21_MYTCO</name>
<reference evidence="2 3" key="1">
    <citation type="submission" date="2020-06" db="EMBL/GenBank/DDBJ databases">
        <authorList>
            <person name="Li R."/>
            <person name="Bekaert M."/>
        </authorList>
    </citation>
    <scope>NUCLEOTIDE SEQUENCE [LARGE SCALE GENOMIC DNA]</scope>
    <source>
        <strain evidence="3">wild</strain>
    </source>
</reference>
<dbReference type="Proteomes" id="UP000507470">
    <property type="component" value="Unassembled WGS sequence"/>
</dbReference>
<dbReference type="OrthoDB" id="10360754at2759"/>
<organism evidence="2 3">
    <name type="scientific">Mytilus coruscus</name>
    <name type="common">Sea mussel</name>
    <dbReference type="NCBI Taxonomy" id="42192"/>
    <lineage>
        <taxon>Eukaryota</taxon>
        <taxon>Metazoa</taxon>
        <taxon>Spiralia</taxon>
        <taxon>Lophotrochozoa</taxon>
        <taxon>Mollusca</taxon>
        <taxon>Bivalvia</taxon>
        <taxon>Autobranchia</taxon>
        <taxon>Pteriomorphia</taxon>
        <taxon>Mytilida</taxon>
        <taxon>Mytiloidea</taxon>
        <taxon>Mytilidae</taxon>
        <taxon>Mytilinae</taxon>
        <taxon>Mytilus</taxon>
    </lineage>
</organism>
<proteinExistence type="predicted"/>
<evidence type="ECO:0000256" key="1">
    <source>
        <dbReference type="SAM" id="MobiDB-lite"/>
    </source>
</evidence>
<dbReference type="EMBL" id="CACVKT020006410">
    <property type="protein sequence ID" value="CAC5401433.1"/>
    <property type="molecule type" value="Genomic_DNA"/>
</dbReference>
<evidence type="ECO:0000313" key="2">
    <source>
        <dbReference type="EMBL" id="CAC5401433.1"/>
    </source>
</evidence>
<dbReference type="AlphaFoldDB" id="A0A6J8CY21"/>